<proteinExistence type="predicted"/>
<reference evidence="1" key="1">
    <citation type="submission" date="2020-04" db="EMBL/GenBank/DDBJ databases">
        <authorList>
            <person name="Chiriac C."/>
            <person name="Salcher M."/>
            <person name="Ghai R."/>
            <person name="Kavagutti S V."/>
        </authorList>
    </citation>
    <scope>NUCLEOTIDE SEQUENCE</scope>
</reference>
<accession>A0A6J5NB52</accession>
<gene>
    <name evidence="1" type="ORF">UFOVP665_35</name>
</gene>
<sequence>MTAANDFSLEMKAMCNESVTLTAKTSYNTYGELQYGSGTSYTAFVHRITGSKRSLTTNDQKIEYRVYIPSTTVSASVDDTVTTADGFTRPIMEVDIRRDEYGQQCAVLGLGVARSF</sequence>
<organism evidence="1">
    <name type="scientific">uncultured Caudovirales phage</name>
    <dbReference type="NCBI Taxonomy" id="2100421"/>
    <lineage>
        <taxon>Viruses</taxon>
        <taxon>Duplodnaviria</taxon>
        <taxon>Heunggongvirae</taxon>
        <taxon>Uroviricota</taxon>
        <taxon>Caudoviricetes</taxon>
        <taxon>Peduoviridae</taxon>
        <taxon>Maltschvirus</taxon>
        <taxon>Maltschvirus maltsch</taxon>
    </lineage>
</organism>
<evidence type="ECO:0000313" key="1">
    <source>
        <dbReference type="EMBL" id="CAB4155987.1"/>
    </source>
</evidence>
<dbReference type="EMBL" id="LR796640">
    <property type="protein sequence ID" value="CAB4155987.1"/>
    <property type="molecule type" value="Genomic_DNA"/>
</dbReference>
<name>A0A6J5NB52_9CAUD</name>
<protein>
    <submittedName>
        <fullName evidence="1">Uncharacterized protein</fullName>
    </submittedName>
</protein>